<evidence type="ECO:0000313" key="4">
    <source>
        <dbReference type="Proteomes" id="UP000241394"/>
    </source>
</evidence>
<dbReference type="InterPro" id="IPR017853">
    <property type="entry name" value="GH"/>
</dbReference>
<evidence type="ECO:0000256" key="2">
    <source>
        <dbReference type="RuleBase" id="RU003690"/>
    </source>
</evidence>
<dbReference type="STRING" id="1590841.A0A2R6PNW7"/>
<proteinExistence type="inferred from homology"/>
<dbReference type="Gene3D" id="3.20.20.80">
    <property type="entry name" value="Glycosidases"/>
    <property type="match status" value="1"/>
</dbReference>
<comment type="similarity">
    <text evidence="1 2">Belongs to the glycosyl hydrolase 1 family.</text>
</comment>
<dbReference type="GO" id="GO:0016740">
    <property type="term" value="F:transferase activity"/>
    <property type="evidence" value="ECO:0007669"/>
    <property type="project" value="UniProtKB-KW"/>
</dbReference>
<organism evidence="3 4">
    <name type="scientific">Actinidia chinensis var. chinensis</name>
    <name type="common">Chinese soft-hair kiwi</name>
    <dbReference type="NCBI Taxonomy" id="1590841"/>
    <lineage>
        <taxon>Eukaryota</taxon>
        <taxon>Viridiplantae</taxon>
        <taxon>Streptophyta</taxon>
        <taxon>Embryophyta</taxon>
        <taxon>Tracheophyta</taxon>
        <taxon>Spermatophyta</taxon>
        <taxon>Magnoliopsida</taxon>
        <taxon>eudicotyledons</taxon>
        <taxon>Gunneridae</taxon>
        <taxon>Pentapetalae</taxon>
        <taxon>asterids</taxon>
        <taxon>Ericales</taxon>
        <taxon>Actinidiaceae</taxon>
        <taxon>Actinidia</taxon>
    </lineage>
</organism>
<keyword evidence="4" id="KW-1185">Reference proteome</keyword>
<dbReference type="GO" id="GO:0008422">
    <property type="term" value="F:beta-glucosidase activity"/>
    <property type="evidence" value="ECO:0007669"/>
    <property type="project" value="TreeGrafter"/>
</dbReference>
<dbReference type="OrthoDB" id="65569at2759"/>
<keyword evidence="3" id="KW-0808">Transferase</keyword>
<reference evidence="4" key="2">
    <citation type="journal article" date="2018" name="BMC Genomics">
        <title>A manually annotated Actinidia chinensis var. chinensis (kiwifruit) genome highlights the challenges associated with draft genomes and gene prediction in plants.</title>
        <authorList>
            <person name="Pilkington S.M."/>
            <person name="Crowhurst R."/>
            <person name="Hilario E."/>
            <person name="Nardozza S."/>
            <person name="Fraser L."/>
            <person name="Peng Y."/>
            <person name="Gunaseelan K."/>
            <person name="Simpson R."/>
            <person name="Tahir J."/>
            <person name="Deroles S.C."/>
            <person name="Templeton K."/>
            <person name="Luo Z."/>
            <person name="Davy M."/>
            <person name="Cheng C."/>
            <person name="McNeilage M."/>
            <person name="Scaglione D."/>
            <person name="Liu Y."/>
            <person name="Zhang Q."/>
            <person name="Datson P."/>
            <person name="De Silva N."/>
            <person name="Gardiner S.E."/>
            <person name="Bassett H."/>
            <person name="Chagne D."/>
            <person name="McCallum J."/>
            <person name="Dzierzon H."/>
            <person name="Deng C."/>
            <person name="Wang Y.Y."/>
            <person name="Barron L."/>
            <person name="Manako K."/>
            <person name="Bowen J."/>
            <person name="Foster T.M."/>
            <person name="Erridge Z.A."/>
            <person name="Tiffin H."/>
            <person name="Waite C.N."/>
            <person name="Davies K.M."/>
            <person name="Grierson E.P."/>
            <person name="Laing W.A."/>
            <person name="Kirk R."/>
            <person name="Chen X."/>
            <person name="Wood M."/>
            <person name="Montefiori M."/>
            <person name="Brummell D.A."/>
            <person name="Schwinn K.E."/>
            <person name="Catanach A."/>
            <person name="Fullerton C."/>
            <person name="Li D."/>
            <person name="Meiyalaghan S."/>
            <person name="Nieuwenhuizen N."/>
            <person name="Read N."/>
            <person name="Prakash R."/>
            <person name="Hunter D."/>
            <person name="Zhang H."/>
            <person name="McKenzie M."/>
            <person name="Knabel M."/>
            <person name="Harris A."/>
            <person name="Allan A.C."/>
            <person name="Gleave A."/>
            <person name="Chen A."/>
            <person name="Janssen B.J."/>
            <person name="Plunkett B."/>
            <person name="Ampomah-Dwamena C."/>
            <person name="Voogd C."/>
            <person name="Leif D."/>
            <person name="Lafferty D."/>
            <person name="Souleyre E.J.F."/>
            <person name="Varkonyi-Gasic E."/>
            <person name="Gambi F."/>
            <person name="Hanley J."/>
            <person name="Yao J.L."/>
            <person name="Cheung J."/>
            <person name="David K.M."/>
            <person name="Warren B."/>
            <person name="Marsh K."/>
            <person name="Snowden K.C."/>
            <person name="Lin-Wang K."/>
            <person name="Brian L."/>
            <person name="Martinez-Sanchez M."/>
            <person name="Wang M."/>
            <person name="Ileperuma N."/>
            <person name="Macnee N."/>
            <person name="Campin R."/>
            <person name="McAtee P."/>
            <person name="Drummond R.S.M."/>
            <person name="Espley R.V."/>
            <person name="Ireland H.S."/>
            <person name="Wu R."/>
            <person name="Atkinson R.G."/>
            <person name="Karunairetnam S."/>
            <person name="Bulley S."/>
            <person name="Chunkath S."/>
            <person name="Hanley Z."/>
            <person name="Storey R."/>
            <person name="Thrimawithana A.H."/>
            <person name="Thomson S."/>
            <person name="David C."/>
            <person name="Testolin R."/>
            <person name="Huang H."/>
            <person name="Hellens R.P."/>
            <person name="Schaffer R.J."/>
        </authorList>
    </citation>
    <scope>NUCLEOTIDE SEQUENCE [LARGE SCALE GENOMIC DNA]</scope>
    <source>
        <strain evidence="4">cv. Red5</strain>
    </source>
</reference>
<dbReference type="PANTHER" id="PTHR10353:SF29">
    <property type="entry name" value="BETA-GLUCOSIDASE 11"/>
    <property type="match status" value="1"/>
</dbReference>
<reference evidence="3 4" key="1">
    <citation type="submission" date="2017-07" db="EMBL/GenBank/DDBJ databases">
        <title>An improved, manually edited Actinidia chinensis var. chinensis (kiwifruit) genome highlights the challenges associated with draft genomes and gene prediction in plants.</title>
        <authorList>
            <person name="Pilkington S."/>
            <person name="Crowhurst R."/>
            <person name="Hilario E."/>
            <person name="Nardozza S."/>
            <person name="Fraser L."/>
            <person name="Peng Y."/>
            <person name="Gunaseelan K."/>
            <person name="Simpson R."/>
            <person name="Tahir J."/>
            <person name="Deroles S."/>
            <person name="Templeton K."/>
            <person name="Luo Z."/>
            <person name="Davy M."/>
            <person name="Cheng C."/>
            <person name="Mcneilage M."/>
            <person name="Scaglione D."/>
            <person name="Liu Y."/>
            <person name="Zhang Q."/>
            <person name="Datson P."/>
            <person name="De Silva N."/>
            <person name="Gardiner S."/>
            <person name="Bassett H."/>
            <person name="Chagne D."/>
            <person name="Mccallum J."/>
            <person name="Dzierzon H."/>
            <person name="Deng C."/>
            <person name="Wang Y.-Y."/>
            <person name="Barron N."/>
            <person name="Manako K."/>
            <person name="Bowen J."/>
            <person name="Foster T."/>
            <person name="Erridge Z."/>
            <person name="Tiffin H."/>
            <person name="Waite C."/>
            <person name="Davies K."/>
            <person name="Grierson E."/>
            <person name="Laing W."/>
            <person name="Kirk R."/>
            <person name="Chen X."/>
            <person name="Wood M."/>
            <person name="Montefiori M."/>
            <person name="Brummell D."/>
            <person name="Schwinn K."/>
            <person name="Catanach A."/>
            <person name="Fullerton C."/>
            <person name="Li D."/>
            <person name="Meiyalaghan S."/>
            <person name="Nieuwenhuizen N."/>
            <person name="Read N."/>
            <person name="Prakash R."/>
            <person name="Hunter D."/>
            <person name="Zhang H."/>
            <person name="Mckenzie M."/>
            <person name="Knabel M."/>
            <person name="Harris A."/>
            <person name="Allan A."/>
            <person name="Chen A."/>
            <person name="Janssen B."/>
            <person name="Plunkett B."/>
            <person name="Dwamena C."/>
            <person name="Voogd C."/>
            <person name="Leif D."/>
            <person name="Lafferty D."/>
            <person name="Souleyre E."/>
            <person name="Varkonyi-Gasic E."/>
            <person name="Gambi F."/>
            <person name="Hanley J."/>
            <person name="Yao J.-L."/>
            <person name="Cheung J."/>
            <person name="David K."/>
            <person name="Warren B."/>
            <person name="Marsh K."/>
            <person name="Snowden K."/>
            <person name="Lin-Wang K."/>
            <person name="Brian L."/>
            <person name="Martinez-Sanchez M."/>
            <person name="Wang M."/>
            <person name="Ileperuma N."/>
            <person name="Macnee N."/>
            <person name="Campin R."/>
            <person name="Mcatee P."/>
            <person name="Drummond R."/>
            <person name="Espley R."/>
            <person name="Ireland H."/>
            <person name="Wu R."/>
            <person name="Atkinson R."/>
            <person name="Karunairetnam S."/>
            <person name="Bulley S."/>
            <person name="Chunkath S."/>
            <person name="Hanley Z."/>
            <person name="Storey R."/>
            <person name="Thrimawithana A."/>
            <person name="Thomson S."/>
            <person name="David C."/>
            <person name="Testolin R."/>
        </authorList>
    </citation>
    <scope>NUCLEOTIDE SEQUENCE [LARGE SCALE GENOMIC DNA]</scope>
    <source>
        <strain evidence="4">cv. Red5</strain>
        <tissue evidence="3">Young leaf</tissue>
    </source>
</reference>
<dbReference type="AlphaFoldDB" id="A0A2R6PNW7"/>
<dbReference type="InParanoid" id="A0A2R6PNW7"/>
<dbReference type="Pfam" id="PF00232">
    <property type="entry name" value="Glyco_hydro_1"/>
    <property type="match status" value="1"/>
</dbReference>
<dbReference type="Gramene" id="PSR94761">
    <property type="protein sequence ID" value="PSR94761"/>
    <property type="gene ID" value="CEY00_Acc25515"/>
</dbReference>
<comment type="caution">
    <text evidence="3">The sequence shown here is derived from an EMBL/GenBank/DDBJ whole genome shotgun (WGS) entry which is preliminary data.</text>
</comment>
<dbReference type="InterPro" id="IPR001360">
    <property type="entry name" value="Glyco_hydro_1"/>
</dbReference>
<dbReference type="OMA" id="YYVDFID"/>
<evidence type="ECO:0000256" key="1">
    <source>
        <dbReference type="ARBA" id="ARBA00010838"/>
    </source>
</evidence>
<dbReference type="PRINTS" id="PR00131">
    <property type="entry name" value="GLHYDRLASE1"/>
</dbReference>
<dbReference type="Proteomes" id="UP000241394">
    <property type="component" value="Chromosome LG23"/>
</dbReference>
<protein>
    <submittedName>
        <fullName evidence="3">Cyanidin 3-O-glucoside 7-O-glucosyltransferase(AA7GT) like</fullName>
    </submittedName>
</protein>
<sequence>MTSLLTLSLVQVPLLTRLREWHLKMEELQSFGTPLLMLLPITPSGLVGLLEYFQQFYGNPPIYIHENGQRTYRNTTLQDIGRVRHMHGYIGGLLDAVRNGSNARGYFVWSFLDLFELLFGFEEGYGLYYVDLDDKDLKRYPKLSAHWYSNFLKGGNISLDMVETISSLSQSHLSE</sequence>
<dbReference type="SUPFAM" id="SSF51445">
    <property type="entry name" value="(Trans)glycosidases"/>
    <property type="match status" value="1"/>
</dbReference>
<gene>
    <name evidence="3" type="ORF">CEY00_Acc25515</name>
</gene>
<name>A0A2R6PNW7_ACTCC</name>
<accession>A0A2R6PNW7</accession>
<dbReference type="EMBL" id="NKQK01000023">
    <property type="protein sequence ID" value="PSR94761.1"/>
    <property type="molecule type" value="Genomic_DNA"/>
</dbReference>
<evidence type="ECO:0000313" key="3">
    <source>
        <dbReference type="EMBL" id="PSR94761.1"/>
    </source>
</evidence>
<dbReference type="PANTHER" id="PTHR10353">
    <property type="entry name" value="GLYCOSYL HYDROLASE"/>
    <property type="match status" value="1"/>
</dbReference>
<dbReference type="GO" id="GO:0005975">
    <property type="term" value="P:carbohydrate metabolic process"/>
    <property type="evidence" value="ECO:0007669"/>
    <property type="project" value="InterPro"/>
</dbReference>